<organism evidence="1 2">
    <name type="scientific">Sphingobacterium thalpophilum</name>
    <dbReference type="NCBI Taxonomy" id="259"/>
    <lineage>
        <taxon>Bacteria</taxon>
        <taxon>Pseudomonadati</taxon>
        <taxon>Bacteroidota</taxon>
        <taxon>Sphingobacteriia</taxon>
        <taxon>Sphingobacteriales</taxon>
        <taxon>Sphingobacteriaceae</taxon>
        <taxon>Sphingobacterium</taxon>
    </lineage>
</organism>
<evidence type="ECO:0000313" key="1">
    <source>
        <dbReference type="EMBL" id="WZN56103.1"/>
    </source>
</evidence>
<dbReference type="Proteomes" id="UP001485301">
    <property type="component" value="Chromosome"/>
</dbReference>
<keyword evidence="2" id="KW-1185">Reference proteome</keyword>
<evidence type="ECO:0000313" key="2">
    <source>
        <dbReference type="Proteomes" id="UP001485301"/>
    </source>
</evidence>
<sequence>MTIRAILIICIYLFISCKSDVNKRYYVNSNEDNANSFYEKSEQQNILEDEKDDDGYEYKDGMYCASVEYYNPNTGTSSTYTLNIEVESDNLVIIHWPNGGWLDESHFISEDISSGACSFTSDKGYEYNVTILGKNCQFTDSSISEDFNEEQEIDIEDEVQPDEEIE</sequence>
<protein>
    <submittedName>
        <fullName evidence="1">Uncharacterized protein</fullName>
    </submittedName>
</protein>
<gene>
    <name evidence="1" type="ORF">AACH28_00885</name>
</gene>
<dbReference type="EMBL" id="CP151087">
    <property type="protein sequence ID" value="WZN56103.1"/>
    <property type="molecule type" value="Genomic_DNA"/>
</dbReference>
<proteinExistence type="predicted"/>
<accession>A0ACD5C2X6</accession>
<reference evidence="1" key="1">
    <citation type="submission" date="2024-04" db="EMBL/GenBank/DDBJ databases">
        <title>Complete genome sequence of Sphingobacterium thalpophiium BAA-1094.</title>
        <authorList>
            <person name="Adaikpoh B.I."/>
        </authorList>
    </citation>
    <scope>NUCLEOTIDE SEQUENCE</scope>
    <source>
        <strain evidence="1">BAA-1094</strain>
    </source>
</reference>
<name>A0ACD5C2X6_9SPHI</name>